<evidence type="ECO:0000313" key="2">
    <source>
        <dbReference type="EMBL" id="MCU7616025.1"/>
    </source>
</evidence>
<feature type="signal peptide" evidence="1">
    <location>
        <begin position="1"/>
        <end position="22"/>
    </location>
</feature>
<dbReference type="EMBL" id="JAOTEM010000001">
    <property type="protein sequence ID" value="MCU7616025.1"/>
    <property type="molecule type" value="Genomic_DNA"/>
</dbReference>
<sequence>MKAKYYLLIITLLISVSYSSQNIDNHYKQIEGIWKGNFEEKSKKYVVSLNVSNSPRFKDSYNFTLTNFTNDRFYVTKSKIMESTEKTFTIVVEEAGLSSCENCKFTKGTITIKTLDNNTIELSVTSVGPSYWRTYDVEQGMTDISNLILIRDHSTK</sequence>
<dbReference type="RefSeq" id="WP_263001475.1">
    <property type="nucleotide sequence ID" value="NZ_JAOTEM010000001.1"/>
</dbReference>
<evidence type="ECO:0000313" key="3">
    <source>
        <dbReference type="Proteomes" id="UP001208649"/>
    </source>
</evidence>
<keyword evidence="1" id="KW-0732">Signal</keyword>
<organism evidence="2 3">
    <name type="scientific">Chryseobacterium edaphi</name>
    <dbReference type="NCBI Taxonomy" id="2976532"/>
    <lineage>
        <taxon>Bacteria</taxon>
        <taxon>Pseudomonadati</taxon>
        <taxon>Bacteroidota</taxon>
        <taxon>Flavobacteriia</taxon>
        <taxon>Flavobacteriales</taxon>
        <taxon>Weeksellaceae</taxon>
        <taxon>Chryseobacterium group</taxon>
        <taxon>Chryseobacterium</taxon>
    </lineage>
</organism>
<protein>
    <recommendedName>
        <fullName evidence="4">Lipocalin-like domain-containing protein</fullName>
    </recommendedName>
</protein>
<reference evidence="3" key="1">
    <citation type="submission" date="2023-07" db="EMBL/GenBank/DDBJ databases">
        <title>Chryseobacterium sp. strain PBS4-4 Genome sequencing and assembly.</title>
        <authorList>
            <person name="Jung Y."/>
        </authorList>
    </citation>
    <scope>NUCLEOTIDE SEQUENCE [LARGE SCALE GENOMIC DNA]</scope>
    <source>
        <strain evidence="3">PBS4-4</strain>
    </source>
</reference>
<keyword evidence="3" id="KW-1185">Reference proteome</keyword>
<evidence type="ECO:0000256" key="1">
    <source>
        <dbReference type="SAM" id="SignalP"/>
    </source>
</evidence>
<proteinExistence type="predicted"/>
<gene>
    <name evidence="2" type="ORF">NZ698_02345</name>
</gene>
<dbReference type="Proteomes" id="UP001208649">
    <property type="component" value="Unassembled WGS sequence"/>
</dbReference>
<feature type="chain" id="PRO_5047175826" description="Lipocalin-like domain-containing protein" evidence="1">
    <location>
        <begin position="23"/>
        <end position="156"/>
    </location>
</feature>
<accession>A0ABT2W5M6</accession>
<name>A0ABT2W5M6_9FLAO</name>
<evidence type="ECO:0008006" key="4">
    <source>
        <dbReference type="Google" id="ProtNLM"/>
    </source>
</evidence>
<comment type="caution">
    <text evidence="2">The sequence shown here is derived from an EMBL/GenBank/DDBJ whole genome shotgun (WGS) entry which is preliminary data.</text>
</comment>